<evidence type="ECO:0000259" key="11">
    <source>
        <dbReference type="Pfam" id="PF20920"/>
    </source>
</evidence>
<feature type="compositionally biased region" description="Acidic residues" evidence="10">
    <location>
        <begin position="422"/>
        <end position="435"/>
    </location>
</feature>
<dbReference type="Proteomes" id="UP001153954">
    <property type="component" value="Unassembled WGS sequence"/>
</dbReference>
<dbReference type="InterPro" id="IPR046426">
    <property type="entry name" value="DAXX_histone-bd_sf"/>
</dbReference>
<evidence type="ECO:0000313" key="12">
    <source>
        <dbReference type="EMBL" id="CAH2092688.1"/>
    </source>
</evidence>
<dbReference type="GO" id="GO:0006915">
    <property type="term" value="P:apoptotic process"/>
    <property type="evidence" value="ECO:0007669"/>
    <property type="project" value="UniProtKB-KW"/>
</dbReference>
<accession>A0AAU9U3P4</accession>
<dbReference type="Gene3D" id="1.10.8.810">
    <property type="entry name" value="Daxx helical bundle domain"/>
    <property type="match status" value="1"/>
</dbReference>
<feature type="compositionally biased region" description="Polar residues" evidence="10">
    <location>
        <begin position="402"/>
        <end position="415"/>
    </location>
</feature>
<dbReference type="EMBL" id="CAKOGL010000012">
    <property type="protein sequence ID" value="CAH2092688.1"/>
    <property type="molecule type" value="Genomic_DNA"/>
</dbReference>
<evidence type="ECO:0000256" key="5">
    <source>
        <dbReference type="ARBA" id="ARBA00022490"/>
    </source>
</evidence>
<name>A0AAU9U3P4_EUPED</name>
<proteinExistence type="predicted"/>
<gene>
    <name evidence="12" type="ORF">EEDITHA_LOCUS8423</name>
</gene>
<dbReference type="PANTHER" id="PTHR12766:SF7">
    <property type="entry name" value="DEATH DOMAIN-ASSOCIATED PROTEIN 6"/>
    <property type="match status" value="1"/>
</dbReference>
<protein>
    <recommendedName>
        <fullName evidence="11">Daxx histone-binding domain-containing protein</fullName>
    </recommendedName>
</protein>
<dbReference type="GO" id="GO:0050681">
    <property type="term" value="F:nuclear androgen receptor binding"/>
    <property type="evidence" value="ECO:0007669"/>
    <property type="project" value="TreeGrafter"/>
</dbReference>
<dbReference type="GO" id="GO:0042393">
    <property type="term" value="F:histone binding"/>
    <property type="evidence" value="ECO:0007669"/>
    <property type="project" value="InterPro"/>
</dbReference>
<evidence type="ECO:0000256" key="10">
    <source>
        <dbReference type="SAM" id="MobiDB-lite"/>
    </source>
</evidence>
<dbReference type="AlphaFoldDB" id="A0AAU9U3P4"/>
<evidence type="ECO:0000313" key="13">
    <source>
        <dbReference type="Proteomes" id="UP001153954"/>
    </source>
</evidence>
<keyword evidence="9" id="KW-0539">Nucleus</keyword>
<evidence type="ECO:0000256" key="2">
    <source>
        <dbReference type="ARBA" id="ARBA00004286"/>
    </source>
</evidence>
<keyword evidence="6" id="KW-0053">Apoptosis</keyword>
<keyword evidence="4" id="KW-0158">Chromosome</keyword>
<dbReference type="GO" id="GO:0005694">
    <property type="term" value="C:chromosome"/>
    <property type="evidence" value="ECO:0007669"/>
    <property type="project" value="UniProtKB-SubCell"/>
</dbReference>
<dbReference type="GO" id="GO:0005737">
    <property type="term" value="C:cytoplasm"/>
    <property type="evidence" value="ECO:0007669"/>
    <property type="project" value="UniProtKB-SubCell"/>
</dbReference>
<evidence type="ECO:0000256" key="1">
    <source>
        <dbReference type="ARBA" id="ARBA00004123"/>
    </source>
</evidence>
<dbReference type="PANTHER" id="PTHR12766">
    <property type="entry name" value="DEATH DOMAIN-ASSOCIATED PROTEIN 6 DAXX"/>
    <property type="match status" value="1"/>
</dbReference>
<evidence type="ECO:0000256" key="7">
    <source>
        <dbReference type="ARBA" id="ARBA00023054"/>
    </source>
</evidence>
<evidence type="ECO:0000256" key="8">
    <source>
        <dbReference type="ARBA" id="ARBA00023186"/>
    </source>
</evidence>
<organism evidence="12 13">
    <name type="scientific">Euphydryas editha</name>
    <name type="common">Edith's checkerspot</name>
    <dbReference type="NCBI Taxonomy" id="104508"/>
    <lineage>
        <taxon>Eukaryota</taxon>
        <taxon>Metazoa</taxon>
        <taxon>Ecdysozoa</taxon>
        <taxon>Arthropoda</taxon>
        <taxon>Hexapoda</taxon>
        <taxon>Insecta</taxon>
        <taxon>Pterygota</taxon>
        <taxon>Neoptera</taxon>
        <taxon>Endopterygota</taxon>
        <taxon>Lepidoptera</taxon>
        <taxon>Glossata</taxon>
        <taxon>Ditrysia</taxon>
        <taxon>Papilionoidea</taxon>
        <taxon>Nymphalidae</taxon>
        <taxon>Nymphalinae</taxon>
        <taxon>Euphydryas</taxon>
    </lineage>
</organism>
<feature type="domain" description="Daxx histone-binding" evidence="11">
    <location>
        <begin position="316"/>
        <end position="397"/>
    </location>
</feature>
<keyword evidence="7" id="KW-0175">Coiled coil</keyword>
<dbReference type="GO" id="GO:0016605">
    <property type="term" value="C:PML body"/>
    <property type="evidence" value="ECO:0007669"/>
    <property type="project" value="TreeGrafter"/>
</dbReference>
<keyword evidence="13" id="KW-1185">Reference proteome</keyword>
<evidence type="ECO:0000256" key="4">
    <source>
        <dbReference type="ARBA" id="ARBA00022454"/>
    </source>
</evidence>
<evidence type="ECO:0000256" key="9">
    <source>
        <dbReference type="ARBA" id="ARBA00023242"/>
    </source>
</evidence>
<evidence type="ECO:0000256" key="6">
    <source>
        <dbReference type="ARBA" id="ARBA00022703"/>
    </source>
</evidence>
<feature type="region of interest" description="Disordered" evidence="10">
    <location>
        <begin position="397"/>
        <end position="443"/>
    </location>
</feature>
<comment type="caution">
    <text evidence="12">The sequence shown here is derived from an EMBL/GenBank/DDBJ whole genome shotgun (WGS) entry which is preliminary data.</text>
</comment>
<dbReference type="GO" id="GO:0003713">
    <property type="term" value="F:transcription coactivator activity"/>
    <property type="evidence" value="ECO:0007669"/>
    <property type="project" value="TreeGrafter"/>
</dbReference>
<evidence type="ECO:0000256" key="3">
    <source>
        <dbReference type="ARBA" id="ARBA00004496"/>
    </source>
</evidence>
<sequence>MSSVDIVELSENEDDCVVDSIINENNIDIFYKKICGDKPLLTELIETCFNLENSASMKHVINSTFLKRYMKTDKKFKESQEFEKALRRAINLLKNESGYKFSHIKDLCEILRTRNIKKRVQLTTLSNKSKDNGMSCQRKSKTETNSKIQKMEIIDLDSTENNLIIDLDLSLTGDKENDMCLNKIIHENKLLVPHKSLDVHELNPVNQNTIKKIEEEIVLLKKRIAELDEQEVDDDSMNSPYIQSENYKARIVTLYKELCKLTGVEAVKRSTVHLKVLEGHPSGPVRRLETFLNKNVGSDGHPPFPSFRDVVKCVVKANEEDRLDWSKQQIMNEAVALFTHCGRALQKRRQRREWRDLVSKVKVERDPADDDPALLARLEDNRRRALRQEAEILERYAMLQNAPPQKKSTIPNQATGAHESSTESETDSSSDEECTKDEQNINLPSQIATCSKNNTDINMNEDNSEVTVVKIKKEHQSCIGQILEELGDNYTTSIIDIEDTFVDIEILDSSNEDSD</sequence>
<dbReference type="Pfam" id="PF20920">
    <property type="entry name" value="DAXX_hist_bd"/>
    <property type="match status" value="1"/>
</dbReference>
<dbReference type="Gene3D" id="1.20.58.2170">
    <property type="match status" value="1"/>
</dbReference>
<comment type="subcellular location">
    <subcellularLocation>
        <location evidence="2">Chromosome</location>
    </subcellularLocation>
    <subcellularLocation>
        <location evidence="3">Cytoplasm</location>
    </subcellularLocation>
    <subcellularLocation>
        <location evidence="1">Nucleus</location>
    </subcellularLocation>
</comment>
<dbReference type="InterPro" id="IPR038298">
    <property type="entry name" value="Daxx_N_sf"/>
</dbReference>
<dbReference type="InterPro" id="IPR046378">
    <property type="entry name" value="DAXX_histone-bd"/>
</dbReference>
<reference evidence="12" key="1">
    <citation type="submission" date="2022-03" db="EMBL/GenBank/DDBJ databases">
        <authorList>
            <person name="Tunstrom K."/>
        </authorList>
    </citation>
    <scope>NUCLEOTIDE SEQUENCE</scope>
</reference>
<keyword evidence="5" id="KW-0963">Cytoplasm</keyword>
<keyword evidence="8" id="KW-0143">Chaperone</keyword>
<dbReference type="GO" id="GO:0003714">
    <property type="term" value="F:transcription corepressor activity"/>
    <property type="evidence" value="ECO:0007669"/>
    <property type="project" value="TreeGrafter"/>
</dbReference>